<dbReference type="RefSeq" id="WP_146916509.1">
    <property type="nucleotide sequence ID" value="NZ_CP042430.1"/>
</dbReference>
<evidence type="ECO:0000256" key="2">
    <source>
        <dbReference type="ARBA" id="ARBA00009677"/>
    </source>
</evidence>
<dbReference type="InterPro" id="IPR001444">
    <property type="entry name" value="Flag_bb_rod_N"/>
</dbReference>
<keyword evidence="4 6" id="KW-0975">Bacterial flagellum</keyword>
<feature type="domain" description="Flagellar basal-body/hook protein C-terminal" evidence="8">
    <location>
        <begin position="101"/>
        <end position="144"/>
    </location>
</feature>
<accession>A0A5B8U198</accession>
<dbReference type="PANTHER" id="PTHR30435">
    <property type="entry name" value="FLAGELLAR PROTEIN"/>
    <property type="match status" value="1"/>
</dbReference>
<evidence type="ECO:0000259" key="7">
    <source>
        <dbReference type="Pfam" id="PF00460"/>
    </source>
</evidence>
<dbReference type="OrthoDB" id="9794148at2"/>
<dbReference type="Pfam" id="PF00460">
    <property type="entry name" value="Flg_bb_rod"/>
    <property type="match status" value="1"/>
</dbReference>
<evidence type="ECO:0000256" key="5">
    <source>
        <dbReference type="ARBA" id="ARBA00025933"/>
    </source>
</evidence>
<dbReference type="Proteomes" id="UP000321805">
    <property type="component" value="Chromosome"/>
</dbReference>
<proteinExistence type="inferred from homology"/>
<keyword evidence="9" id="KW-0969">Cilium</keyword>
<comment type="similarity">
    <text evidence="2">Belongs to the flagella basal body rod proteins family.</text>
</comment>
<evidence type="ECO:0000256" key="3">
    <source>
        <dbReference type="ARBA" id="ARBA00017941"/>
    </source>
</evidence>
<dbReference type="NCBIfam" id="TIGR01395">
    <property type="entry name" value="FlgC"/>
    <property type="match status" value="1"/>
</dbReference>
<dbReference type="InterPro" id="IPR006299">
    <property type="entry name" value="FlgC"/>
</dbReference>
<evidence type="ECO:0000256" key="6">
    <source>
        <dbReference type="RuleBase" id="RU362062"/>
    </source>
</evidence>
<evidence type="ECO:0000256" key="4">
    <source>
        <dbReference type="ARBA" id="ARBA00023143"/>
    </source>
</evidence>
<evidence type="ECO:0000259" key="8">
    <source>
        <dbReference type="Pfam" id="PF06429"/>
    </source>
</evidence>
<dbReference type="GO" id="GO:0071978">
    <property type="term" value="P:bacterial-type flagellum-dependent swarming motility"/>
    <property type="evidence" value="ECO:0007669"/>
    <property type="project" value="TreeGrafter"/>
</dbReference>
<dbReference type="AlphaFoldDB" id="A0A5B8U198"/>
<dbReference type="InterPro" id="IPR010930">
    <property type="entry name" value="Flg_bb/hook_C_dom"/>
</dbReference>
<sequence>MGLFDAIDVTGSGLSAERLRMDVTAENLANAQTTKDASGQPYRRKEVVLQQAGTSSSFGTVLQNAMGGTSAVRGVQVAGIVQDSTPLKRIYDPGHPDADKNGYVTMPNVNTVTEMTDLISSSRAYEADVTAMQTAKQMFTKTLDILR</sequence>
<dbReference type="EMBL" id="CP042430">
    <property type="protein sequence ID" value="QEC46834.1"/>
    <property type="molecule type" value="Genomic_DNA"/>
</dbReference>
<keyword evidence="9" id="KW-0966">Cell projection</keyword>
<reference evidence="9 10" key="1">
    <citation type="journal article" date="2018" name="J. Microbiol.">
        <title>Baekduia soli gen. nov., sp. nov., a novel bacterium isolated from the soil of Baekdu Mountain and proposal of a novel family name, Baekduiaceae fam. nov.</title>
        <authorList>
            <person name="An D.S."/>
            <person name="Siddiqi M.Z."/>
            <person name="Kim K.H."/>
            <person name="Yu H.S."/>
            <person name="Im W.T."/>
        </authorList>
    </citation>
    <scope>NUCLEOTIDE SEQUENCE [LARGE SCALE GENOMIC DNA]</scope>
    <source>
        <strain evidence="9 10">BR7-21</strain>
    </source>
</reference>
<evidence type="ECO:0000256" key="1">
    <source>
        <dbReference type="ARBA" id="ARBA00004117"/>
    </source>
</evidence>
<keyword evidence="9" id="KW-0282">Flagellum</keyword>
<evidence type="ECO:0000313" key="10">
    <source>
        <dbReference type="Proteomes" id="UP000321805"/>
    </source>
</evidence>
<gene>
    <name evidence="9" type="primary">flgC</name>
    <name evidence="9" type="ORF">FSW04_04020</name>
</gene>
<dbReference type="KEGG" id="bsol:FSW04_04020"/>
<dbReference type="PANTHER" id="PTHR30435:SF2">
    <property type="entry name" value="FLAGELLAR BASAL-BODY ROD PROTEIN FLGC"/>
    <property type="match status" value="1"/>
</dbReference>
<comment type="subunit">
    <text evidence="5 6">The basal body constitutes a major portion of the flagellar organelle and consists of four rings (L,P,S, and M) mounted on a central rod. The rod consists of about 26 subunits of FlgG in the distal portion, and FlgB, FlgC and FlgF are thought to build up the proximal portion of the rod with about 6 subunits each.</text>
</comment>
<name>A0A5B8U198_9ACTN</name>
<evidence type="ECO:0000313" key="9">
    <source>
        <dbReference type="EMBL" id="QEC46834.1"/>
    </source>
</evidence>
<comment type="subcellular location">
    <subcellularLocation>
        <location evidence="1 6">Bacterial flagellum basal body</location>
    </subcellularLocation>
</comment>
<protein>
    <recommendedName>
        <fullName evidence="3 6">Flagellar basal-body rod protein FlgC</fullName>
    </recommendedName>
</protein>
<organism evidence="9 10">
    <name type="scientific">Baekduia soli</name>
    <dbReference type="NCBI Taxonomy" id="496014"/>
    <lineage>
        <taxon>Bacteria</taxon>
        <taxon>Bacillati</taxon>
        <taxon>Actinomycetota</taxon>
        <taxon>Thermoleophilia</taxon>
        <taxon>Solirubrobacterales</taxon>
        <taxon>Baekduiaceae</taxon>
        <taxon>Baekduia</taxon>
    </lineage>
</organism>
<dbReference type="Pfam" id="PF06429">
    <property type="entry name" value="Flg_bbr_C"/>
    <property type="match status" value="1"/>
</dbReference>
<feature type="domain" description="Flagellar basal body rod protein N-terminal" evidence="7">
    <location>
        <begin position="7"/>
        <end position="34"/>
    </location>
</feature>
<dbReference type="GO" id="GO:0030694">
    <property type="term" value="C:bacterial-type flagellum basal body, rod"/>
    <property type="evidence" value="ECO:0007669"/>
    <property type="project" value="UniProtKB-UniRule"/>
</dbReference>
<keyword evidence="10" id="KW-1185">Reference proteome</keyword>